<dbReference type="InterPro" id="IPR023827">
    <property type="entry name" value="Peptidase_S8_Asp-AS"/>
</dbReference>
<evidence type="ECO:0000313" key="17">
    <source>
        <dbReference type="Proteomes" id="UP000680670"/>
    </source>
</evidence>
<evidence type="ECO:0000313" key="14">
    <source>
        <dbReference type="EMBL" id="GIN95713.1"/>
    </source>
</evidence>
<dbReference type="Proteomes" id="UP000287296">
    <property type="component" value="Unassembled WGS sequence"/>
</dbReference>
<dbReference type="EMBL" id="QYTW02000008">
    <property type="protein sequence ID" value="RST59735.1"/>
    <property type="molecule type" value="Genomic_DNA"/>
</dbReference>
<dbReference type="AlphaFoldDB" id="A0A429X8F4"/>
<comment type="cofactor">
    <cofactor evidence="1">
        <name>Ca(2+)</name>
        <dbReference type="ChEBI" id="CHEBI:29108"/>
    </cofactor>
</comment>
<evidence type="ECO:0000256" key="2">
    <source>
        <dbReference type="ARBA" id="ARBA00004613"/>
    </source>
</evidence>
<feature type="active site" description="Charge relay system" evidence="9 10">
    <location>
        <position position="147"/>
    </location>
</feature>
<evidence type="ECO:0000256" key="7">
    <source>
        <dbReference type="ARBA" id="ARBA00022825"/>
    </source>
</evidence>
<keyword evidence="6 10" id="KW-0378">Hydrolase</keyword>
<dbReference type="EMBL" id="BORJ01000003">
    <property type="protein sequence ID" value="GIN95713.1"/>
    <property type="molecule type" value="Genomic_DNA"/>
</dbReference>
<keyword evidence="4" id="KW-0964">Secreted</keyword>
<dbReference type="Pfam" id="PF00082">
    <property type="entry name" value="Peptidase_S8"/>
    <property type="match status" value="1"/>
</dbReference>
<reference evidence="15 16" key="1">
    <citation type="submission" date="2018-12" db="EMBL/GenBank/DDBJ databases">
        <authorList>
            <person name="Sun L."/>
            <person name="Chen Z."/>
        </authorList>
    </citation>
    <scope>NUCLEOTIDE SEQUENCE [LARGE SCALE GENOMIC DNA]</scope>
    <source>
        <strain evidence="15 16">LMG 29736</strain>
    </source>
</reference>
<dbReference type="PROSITE" id="PS00137">
    <property type="entry name" value="SUBTILASE_HIS"/>
    <property type="match status" value="1"/>
</dbReference>
<dbReference type="InterPro" id="IPR050131">
    <property type="entry name" value="Peptidase_S8_subtilisin-like"/>
</dbReference>
<gene>
    <name evidence="15" type="ORF">D5F11_009980</name>
    <name evidence="14" type="ORF">J6TS1_15830</name>
</gene>
<feature type="active site" description="Charge relay system" evidence="9 10">
    <location>
        <position position="194"/>
    </location>
</feature>
<keyword evidence="7 10" id="KW-0720">Serine protease</keyword>
<dbReference type="GO" id="GO:0004252">
    <property type="term" value="F:serine-type endopeptidase activity"/>
    <property type="evidence" value="ECO:0007669"/>
    <property type="project" value="UniProtKB-UniRule"/>
</dbReference>
<evidence type="ECO:0000259" key="13">
    <source>
        <dbReference type="Pfam" id="PF00082"/>
    </source>
</evidence>
<evidence type="ECO:0000256" key="8">
    <source>
        <dbReference type="ARBA" id="ARBA00022837"/>
    </source>
</evidence>
<dbReference type="InterPro" id="IPR023828">
    <property type="entry name" value="Peptidase_S8_Ser-AS"/>
</dbReference>
<dbReference type="GO" id="GO:0005576">
    <property type="term" value="C:extracellular region"/>
    <property type="evidence" value="ECO:0007669"/>
    <property type="project" value="UniProtKB-SubCell"/>
</dbReference>
<dbReference type="CDD" id="cd07482">
    <property type="entry name" value="Peptidases_S8_Lantibiotic_specific_protease"/>
    <property type="match status" value="1"/>
</dbReference>
<keyword evidence="17" id="KW-1185">Reference proteome</keyword>
<accession>A0A429X8F4</accession>
<evidence type="ECO:0000256" key="5">
    <source>
        <dbReference type="ARBA" id="ARBA00022670"/>
    </source>
</evidence>
<evidence type="ECO:0000256" key="1">
    <source>
        <dbReference type="ARBA" id="ARBA00001913"/>
    </source>
</evidence>
<sequence length="475" mass="50779">MKKFFAVIASFILLLSFLPLVSHAKASSSKEGRYSVLFNKSAIPSTFEQQIKSLGGEVTYTVPEIGFAEVKVPSKAFGKLKGISGVSTANPSIKWNLPKAHKIKASNVNPTNTALWDKQWDIQRITHNGESYKLGTGSHDVVVGIVDTGIDRNHPDLVKNLMPGSENFVPAGGYQGTEPYENGDPNAFDDLHGHGSHVAGSIAANGAMLGVAPDVGIRSYRVFGTSSAETSWIIAAMVAAANDGVDVISMSLGGFDVKGQIFYVDPETGKKENLGNEVADFNAYKRAVDYATSKGSLVVVAAGNESLNATNKKSVMDYINLELAEYGLYAVGAGFEVPGTIPGVVTVSATGPKDVLANYSNYGPGFIDIAAVGGDARMYDQYEAEGRLDEYISERLFEQEFNLSTSQDGGYYWSIGTSMAAPKVSAVAALLIDKHGKMTPKKLEGLLYKTAVDQVKGTDKKNFGNGHLNAYRALR</sequence>
<keyword evidence="8" id="KW-0106">Calcium</keyword>
<comment type="caution">
    <text evidence="15">The sequence shown here is derived from an EMBL/GenBank/DDBJ whole genome shotgun (WGS) entry which is preliminary data.</text>
</comment>
<evidence type="ECO:0000313" key="15">
    <source>
        <dbReference type="EMBL" id="RST59735.1"/>
    </source>
</evidence>
<name>A0A429X8F4_SIMTE</name>
<evidence type="ECO:0000256" key="10">
    <source>
        <dbReference type="PROSITE-ProRule" id="PRU01240"/>
    </source>
</evidence>
<dbReference type="OrthoDB" id="9798386at2"/>
<evidence type="ECO:0000256" key="6">
    <source>
        <dbReference type="ARBA" id="ARBA00022801"/>
    </source>
</evidence>
<dbReference type="InterPro" id="IPR000209">
    <property type="entry name" value="Peptidase_S8/S53_dom"/>
</dbReference>
<dbReference type="Gene3D" id="3.40.50.200">
    <property type="entry name" value="Peptidase S8/S53 domain"/>
    <property type="match status" value="1"/>
</dbReference>
<dbReference type="InterPro" id="IPR036852">
    <property type="entry name" value="Peptidase_S8/S53_dom_sf"/>
</dbReference>
<evidence type="ECO:0000256" key="9">
    <source>
        <dbReference type="PIRSR" id="PIRSR615500-1"/>
    </source>
</evidence>
<dbReference type="PROSITE" id="PS00138">
    <property type="entry name" value="SUBTILASE_SER"/>
    <property type="match status" value="1"/>
</dbReference>
<dbReference type="PANTHER" id="PTHR43806:SF11">
    <property type="entry name" value="CEREVISIN-RELATED"/>
    <property type="match status" value="1"/>
</dbReference>
<dbReference type="PROSITE" id="PS00136">
    <property type="entry name" value="SUBTILASE_ASP"/>
    <property type="match status" value="1"/>
</dbReference>
<dbReference type="RefSeq" id="WP_120115933.1">
    <property type="nucleotide sequence ID" value="NZ_BORI01000008.1"/>
</dbReference>
<dbReference type="SUPFAM" id="SSF52743">
    <property type="entry name" value="Subtilisin-like"/>
    <property type="match status" value="1"/>
</dbReference>
<evidence type="ECO:0000256" key="4">
    <source>
        <dbReference type="ARBA" id="ARBA00022525"/>
    </source>
</evidence>
<dbReference type="InterPro" id="IPR022398">
    <property type="entry name" value="Peptidase_S8_His-AS"/>
</dbReference>
<evidence type="ECO:0000313" key="16">
    <source>
        <dbReference type="Proteomes" id="UP000287296"/>
    </source>
</evidence>
<dbReference type="PROSITE" id="PS51892">
    <property type="entry name" value="SUBTILASE"/>
    <property type="match status" value="1"/>
</dbReference>
<comment type="similarity">
    <text evidence="3 10 11">Belongs to the peptidase S8 family.</text>
</comment>
<organism evidence="15 16">
    <name type="scientific">Siminovitchia terrae</name>
    <name type="common">Bacillus terrae</name>
    <dbReference type="NCBI Taxonomy" id="1914933"/>
    <lineage>
        <taxon>Bacteria</taxon>
        <taxon>Bacillati</taxon>
        <taxon>Bacillota</taxon>
        <taxon>Bacilli</taxon>
        <taxon>Bacillales</taxon>
        <taxon>Bacillaceae</taxon>
        <taxon>Siminovitchia</taxon>
    </lineage>
</organism>
<protein>
    <submittedName>
        <fullName evidence="15">Peptidase S8</fullName>
    </submittedName>
</protein>
<dbReference type="GO" id="GO:0006508">
    <property type="term" value="P:proteolysis"/>
    <property type="evidence" value="ECO:0007669"/>
    <property type="project" value="UniProtKB-KW"/>
</dbReference>
<feature type="signal peptide" evidence="12">
    <location>
        <begin position="1"/>
        <end position="24"/>
    </location>
</feature>
<keyword evidence="12" id="KW-0732">Signal</keyword>
<evidence type="ECO:0000256" key="11">
    <source>
        <dbReference type="RuleBase" id="RU003355"/>
    </source>
</evidence>
<feature type="domain" description="Peptidase S8/S53" evidence="13">
    <location>
        <begin position="139"/>
        <end position="466"/>
    </location>
</feature>
<feature type="chain" id="PRO_5019472512" evidence="12">
    <location>
        <begin position="25"/>
        <end position="475"/>
    </location>
</feature>
<dbReference type="PRINTS" id="PR00723">
    <property type="entry name" value="SUBTILISIN"/>
</dbReference>
<proteinExistence type="inferred from homology"/>
<dbReference type="Proteomes" id="UP000680670">
    <property type="component" value="Unassembled WGS sequence"/>
</dbReference>
<feature type="active site" description="Charge relay system" evidence="9 10">
    <location>
        <position position="418"/>
    </location>
</feature>
<dbReference type="InterPro" id="IPR008357">
    <property type="entry name" value="Lanit_process"/>
</dbReference>
<dbReference type="InterPro" id="IPR015500">
    <property type="entry name" value="Peptidase_S8_subtilisin-rel"/>
</dbReference>
<dbReference type="PANTHER" id="PTHR43806">
    <property type="entry name" value="PEPTIDASE S8"/>
    <property type="match status" value="1"/>
</dbReference>
<keyword evidence="5 10" id="KW-0645">Protease</keyword>
<comment type="subcellular location">
    <subcellularLocation>
        <location evidence="2">Secreted</location>
    </subcellularLocation>
</comment>
<evidence type="ECO:0000256" key="3">
    <source>
        <dbReference type="ARBA" id="ARBA00011073"/>
    </source>
</evidence>
<reference evidence="14 17" key="2">
    <citation type="submission" date="2021-03" db="EMBL/GenBank/DDBJ databases">
        <title>Antimicrobial resistance genes in bacteria isolated from Japanese honey, and their potential for conferring macrolide and lincosamide resistance in the American foulbrood pathogen Paenibacillus larvae.</title>
        <authorList>
            <person name="Okamoto M."/>
            <person name="Kumagai M."/>
            <person name="Kanamori H."/>
            <person name="Takamatsu D."/>
        </authorList>
    </citation>
    <scope>NUCLEOTIDE SEQUENCE [LARGE SCALE GENOMIC DNA]</scope>
    <source>
        <strain evidence="14 17">J6TS1</strain>
    </source>
</reference>
<evidence type="ECO:0000256" key="12">
    <source>
        <dbReference type="SAM" id="SignalP"/>
    </source>
</evidence>